<dbReference type="InterPro" id="IPR036388">
    <property type="entry name" value="WH-like_DNA-bd_sf"/>
</dbReference>
<evidence type="ECO:0000313" key="6">
    <source>
        <dbReference type="Proteomes" id="UP001165079"/>
    </source>
</evidence>
<reference evidence="5" key="1">
    <citation type="submission" date="2023-03" db="EMBL/GenBank/DDBJ databases">
        <title>Actinorhabdospora filicis NBRC 111898.</title>
        <authorList>
            <person name="Ichikawa N."/>
            <person name="Sato H."/>
            <person name="Tonouchi N."/>
        </authorList>
    </citation>
    <scope>NUCLEOTIDE SEQUENCE</scope>
    <source>
        <strain evidence="5">NBRC 111898</strain>
    </source>
</reference>
<dbReference type="SUPFAM" id="SSF46785">
    <property type="entry name" value="Winged helix' DNA-binding domain"/>
    <property type="match status" value="1"/>
</dbReference>
<evidence type="ECO:0000256" key="3">
    <source>
        <dbReference type="ARBA" id="ARBA00023163"/>
    </source>
</evidence>
<dbReference type="InterPro" id="IPR002577">
    <property type="entry name" value="HTH_HxlR"/>
</dbReference>
<dbReference type="Pfam" id="PF01638">
    <property type="entry name" value="HxlR"/>
    <property type="match status" value="1"/>
</dbReference>
<evidence type="ECO:0000256" key="1">
    <source>
        <dbReference type="ARBA" id="ARBA00023015"/>
    </source>
</evidence>
<keyword evidence="1" id="KW-0805">Transcription regulation</keyword>
<protein>
    <submittedName>
        <fullName evidence="5">HxlR family transcriptional regulator</fullName>
    </submittedName>
</protein>
<dbReference type="PROSITE" id="PS51118">
    <property type="entry name" value="HTH_HXLR"/>
    <property type="match status" value="1"/>
</dbReference>
<keyword evidence="6" id="KW-1185">Reference proteome</keyword>
<evidence type="ECO:0000256" key="2">
    <source>
        <dbReference type="ARBA" id="ARBA00023125"/>
    </source>
</evidence>
<dbReference type="InterPro" id="IPR036390">
    <property type="entry name" value="WH_DNA-bd_sf"/>
</dbReference>
<dbReference type="PANTHER" id="PTHR33204">
    <property type="entry name" value="TRANSCRIPTIONAL REGULATOR, MARR FAMILY"/>
    <property type="match status" value="1"/>
</dbReference>
<sequence>MIAVMSGTDDSGDTAKWVVDVFDKNCPSRHTHELVSGKWGSLALVALREGTYRFNALRRRVDGVSEKMLSQTLQGLERDGMVVREAQNTIPPHVEYSLTPLGRRVADRQFAIIELLEGEYDEIVAARERYDAK</sequence>
<dbReference type="Proteomes" id="UP001165079">
    <property type="component" value="Unassembled WGS sequence"/>
</dbReference>
<dbReference type="GO" id="GO:0003677">
    <property type="term" value="F:DNA binding"/>
    <property type="evidence" value="ECO:0007669"/>
    <property type="project" value="UniProtKB-KW"/>
</dbReference>
<dbReference type="AlphaFoldDB" id="A0A9W6W754"/>
<comment type="caution">
    <text evidence="5">The sequence shown here is derived from an EMBL/GenBank/DDBJ whole genome shotgun (WGS) entry which is preliminary data.</text>
</comment>
<name>A0A9W6W754_9ACTN</name>
<dbReference type="PANTHER" id="PTHR33204:SF37">
    <property type="entry name" value="HTH-TYPE TRANSCRIPTIONAL REGULATOR YODB"/>
    <property type="match status" value="1"/>
</dbReference>
<proteinExistence type="predicted"/>
<accession>A0A9W6W754</accession>
<gene>
    <name evidence="5" type="ORF">Afil01_10110</name>
</gene>
<evidence type="ECO:0000313" key="5">
    <source>
        <dbReference type="EMBL" id="GLZ76204.1"/>
    </source>
</evidence>
<keyword evidence="2" id="KW-0238">DNA-binding</keyword>
<organism evidence="5 6">
    <name type="scientific">Actinorhabdospora filicis</name>
    <dbReference type="NCBI Taxonomy" id="1785913"/>
    <lineage>
        <taxon>Bacteria</taxon>
        <taxon>Bacillati</taxon>
        <taxon>Actinomycetota</taxon>
        <taxon>Actinomycetes</taxon>
        <taxon>Micromonosporales</taxon>
        <taxon>Micromonosporaceae</taxon>
        <taxon>Actinorhabdospora</taxon>
    </lineage>
</organism>
<feature type="domain" description="HTH hxlR-type" evidence="4">
    <location>
        <begin position="26"/>
        <end position="124"/>
    </location>
</feature>
<keyword evidence="3" id="KW-0804">Transcription</keyword>
<evidence type="ECO:0000259" key="4">
    <source>
        <dbReference type="PROSITE" id="PS51118"/>
    </source>
</evidence>
<dbReference type="Gene3D" id="1.10.10.10">
    <property type="entry name" value="Winged helix-like DNA-binding domain superfamily/Winged helix DNA-binding domain"/>
    <property type="match status" value="1"/>
</dbReference>
<dbReference type="EMBL" id="BSTX01000001">
    <property type="protein sequence ID" value="GLZ76204.1"/>
    <property type="molecule type" value="Genomic_DNA"/>
</dbReference>